<keyword evidence="2" id="KW-0812">Transmembrane</keyword>
<dbReference type="RefSeq" id="WP_168906206.1">
    <property type="nucleotide sequence ID" value="NZ_CP051428.1"/>
</dbReference>
<dbReference type="KEGG" id="palr:HGI30_02250"/>
<evidence type="ECO:0000313" key="4">
    <source>
        <dbReference type="Proteomes" id="UP000502136"/>
    </source>
</evidence>
<dbReference type="Proteomes" id="UP000502136">
    <property type="component" value="Chromosome"/>
</dbReference>
<evidence type="ECO:0000313" key="3">
    <source>
        <dbReference type="EMBL" id="QJC50529.1"/>
    </source>
</evidence>
<organism evidence="3 4">
    <name type="scientific">Paenibacillus albicereus</name>
    <dbReference type="NCBI Taxonomy" id="2726185"/>
    <lineage>
        <taxon>Bacteria</taxon>
        <taxon>Bacillati</taxon>
        <taxon>Bacillota</taxon>
        <taxon>Bacilli</taxon>
        <taxon>Bacillales</taxon>
        <taxon>Paenibacillaceae</taxon>
        <taxon>Paenibacillus</taxon>
    </lineage>
</organism>
<proteinExistence type="predicted"/>
<keyword evidence="2" id="KW-1133">Transmembrane helix</keyword>
<reference evidence="3 4" key="1">
    <citation type="submission" date="2020-04" db="EMBL/GenBank/DDBJ databases">
        <title>Novel Paenibacillus strain UniB2 isolated from commercial digestive syrup.</title>
        <authorList>
            <person name="Thorat V."/>
            <person name="Kirdat K."/>
            <person name="Tiwarekar B."/>
            <person name="Yadav A."/>
        </authorList>
    </citation>
    <scope>NUCLEOTIDE SEQUENCE [LARGE SCALE GENOMIC DNA]</scope>
    <source>
        <strain evidence="3 4">UniB2</strain>
    </source>
</reference>
<gene>
    <name evidence="3" type="ORF">HGI30_02250</name>
</gene>
<name>A0A6H2GT46_9BACL</name>
<feature type="region of interest" description="Disordered" evidence="1">
    <location>
        <begin position="65"/>
        <end position="88"/>
    </location>
</feature>
<sequence>MAVPVSMAFVGKKEGRNEVELEMEVKWKGMKEMGVEESMTNMLLLAILVVLLLIWERMPKDKPYSQRKLEEAMERDRREREKNEENRS</sequence>
<protein>
    <submittedName>
        <fullName evidence="3">Uncharacterized protein</fullName>
    </submittedName>
</protein>
<dbReference type="AlphaFoldDB" id="A0A6H2GT46"/>
<dbReference type="EMBL" id="CP051428">
    <property type="protein sequence ID" value="QJC50529.1"/>
    <property type="molecule type" value="Genomic_DNA"/>
</dbReference>
<keyword evidence="2" id="KW-0472">Membrane</keyword>
<evidence type="ECO:0000256" key="1">
    <source>
        <dbReference type="SAM" id="MobiDB-lite"/>
    </source>
</evidence>
<evidence type="ECO:0000256" key="2">
    <source>
        <dbReference type="SAM" id="Phobius"/>
    </source>
</evidence>
<keyword evidence="4" id="KW-1185">Reference proteome</keyword>
<accession>A0A6H2GT46</accession>
<feature type="transmembrane region" description="Helical" evidence="2">
    <location>
        <begin position="38"/>
        <end position="55"/>
    </location>
</feature>